<evidence type="ECO:0000313" key="9">
    <source>
        <dbReference type="Proteomes" id="UP001371224"/>
    </source>
</evidence>
<dbReference type="Pfam" id="PF01850">
    <property type="entry name" value="PIN"/>
    <property type="match status" value="1"/>
</dbReference>
<sequence>MILLDVNVWIPMLRIGHPQHDLVTRWSASVQADGELIGISELALSGAVRLMTHPRVFVPPSDPVTAMDSCARALAAPGSRVVRPGERHWRIFDRLVRQASARGNDVPDAYHAALAIEHGATLASFDRGLARFEGLRLVDPSAE</sequence>
<dbReference type="EMBL" id="JBBDGM010000005">
    <property type="protein sequence ID" value="MEJ1088195.1"/>
    <property type="molecule type" value="Genomic_DNA"/>
</dbReference>
<dbReference type="NCBIfam" id="TIGR00028">
    <property type="entry name" value="Mtu_PIN_fam"/>
    <property type="match status" value="1"/>
</dbReference>
<dbReference type="InterPro" id="IPR022907">
    <property type="entry name" value="VapC_family"/>
</dbReference>
<evidence type="ECO:0000256" key="1">
    <source>
        <dbReference type="ARBA" id="ARBA00022649"/>
    </source>
</evidence>
<comment type="function">
    <text evidence="6">Toxic component of a toxin-antitoxin (TA) system. An RNase.</text>
</comment>
<evidence type="ECO:0000256" key="2">
    <source>
        <dbReference type="ARBA" id="ARBA00022722"/>
    </source>
</evidence>
<dbReference type="InterPro" id="IPR029060">
    <property type="entry name" value="PIN-like_dom_sf"/>
</dbReference>
<evidence type="ECO:0000256" key="4">
    <source>
        <dbReference type="ARBA" id="ARBA00022801"/>
    </source>
</evidence>
<protein>
    <recommendedName>
        <fullName evidence="6">Ribonuclease VapC</fullName>
        <shortName evidence="6">RNase VapC</shortName>
        <ecNumber evidence="6">3.1.-.-</ecNumber>
    </recommendedName>
    <alternativeName>
        <fullName evidence="6">Toxin VapC</fullName>
    </alternativeName>
</protein>
<dbReference type="SUPFAM" id="SSF88723">
    <property type="entry name" value="PIN domain-like"/>
    <property type="match status" value="1"/>
</dbReference>
<keyword evidence="5 6" id="KW-0460">Magnesium</keyword>
<evidence type="ECO:0000256" key="6">
    <source>
        <dbReference type="HAMAP-Rule" id="MF_00265"/>
    </source>
</evidence>
<dbReference type="Gene3D" id="3.40.50.1010">
    <property type="entry name" value="5'-nuclease"/>
    <property type="match status" value="1"/>
</dbReference>
<proteinExistence type="inferred from homology"/>
<keyword evidence="6" id="KW-0800">Toxin</keyword>
<reference evidence="8 9" key="1">
    <citation type="submission" date="2024-02" db="EMBL/GenBank/DDBJ databases">
        <authorList>
            <person name="Saticioglu I.B."/>
        </authorList>
    </citation>
    <scope>NUCLEOTIDE SEQUENCE [LARGE SCALE GENOMIC DNA]</scope>
    <source>
        <strain evidence="8 9">Mu-80</strain>
    </source>
</reference>
<comment type="caution">
    <text evidence="8">The sequence shown here is derived from an EMBL/GenBank/DDBJ whole genome shotgun (WGS) entry which is preliminary data.</text>
</comment>
<evidence type="ECO:0000256" key="5">
    <source>
        <dbReference type="ARBA" id="ARBA00022842"/>
    </source>
</evidence>
<comment type="cofactor">
    <cofactor evidence="6">
        <name>Mg(2+)</name>
        <dbReference type="ChEBI" id="CHEBI:18420"/>
    </cofactor>
</comment>
<gene>
    <name evidence="6" type="primary">vapC</name>
    <name evidence="8" type="ORF">WDU99_07680</name>
</gene>
<keyword evidence="3 6" id="KW-0479">Metal-binding</keyword>
<dbReference type="RefSeq" id="WP_337331861.1">
    <property type="nucleotide sequence ID" value="NZ_JBBDGM010000005.1"/>
</dbReference>
<name>A0ABU8LB23_9MICO</name>
<dbReference type="Proteomes" id="UP001371224">
    <property type="component" value="Unassembled WGS sequence"/>
</dbReference>
<keyword evidence="9" id="KW-1185">Reference proteome</keyword>
<evidence type="ECO:0000256" key="3">
    <source>
        <dbReference type="ARBA" id="ARBA00022723"/>
    </source>
</evidence>
<evidence type="ECO:0000259" key="7">
    <source>
        <dbReference type="Pfam" id="PF01850"/>
    </source>
</evidence>
<feature type="binding site" evidence="6">
    <location>
        <position position="5"/>
    </location>
    <ligand>
        <name>Mg(2+)</name>
        <dbReference type="ChEBI" id="CHEBI:18420"/>
    </ligand>
</feature>
<dbReference type="InterPro" id="IPR002716">
    <property type="entry name" value="PIN_dom"/>
</dbReference>
<accession>A0ABU8LB23</accession>
<keyword evidence="2 6" id="KW-0540">Nuclease</keyword>
<evidence type="ECO:0000313" key="8">
    <source>
        <dbReference type="EMBL" id="MEJ1088195.1"/>
    </source>
</evidence>
<dbReference type="HAMAP" id="MF_00265">
    <property type="entry name" value="VapC_Nob1"/>
    <property type="match status" value="1"/>
</dbReference>
<dbReference type="InterPro" id="IPR006226">
    <property type="entry name" value="Mtu_PIN"/>
</dbReference>
<keyword evidence="1 6" id="KW-1277">Toxin-antitoxin system</keyword>
<dbReference type="EC" id="3.1.-.-" evidence="6"/>
<organism evidence="8 9">
    <name type="scientific">Microbacterium bandirmense</name>
    <dbReference type="NCBI Taxonomy" id="3122050"/>
    <lineage>
        <taxon>Bacteria</taxon>
        <taxon>Bacillati</taxon>
        <taxon>Actinomycetota</taxon>
        <taxon>Actinomycetes</taxon>
        <taxon>Micrococcales</taxon>
        <taxon>Microbacteriaceae</taxon>
        <taxon>Microbacterium</taxon>
    </lineage>
</organism>
<feature type="binding site" evidence="6">
    <location>
        <position position="108"/>
    </location>
    <ligand>
        <name>Mg(2+)</name>
        <dbReference type="ChEBI" id="CHEBI:18420"/>
    </ligand>
</feature>
<feature type="domain" description="PIN" evidence="7">
    <location>
        <begin position="2"/>
        <end position="133"/>
    </location>
</feature>
<comment type="similarity">
    <text evidence="6">Belongs to the PINc/VapC protein family.</text>
</comment>
<keyword evidence="4 6" id="KW-0378">Hydrolase</keyword>